<proteinExistence type="predicted"/>
<accession>A0A1X3CZZ0</accession>
<dbReference type="RefSeq" id="WP_085415845.1">
    <property type="nucleotide sequence ID" value="NZ_CAUJPY010000007.1"/>
</dbReference>
<dbReference type="Proteomes" id="UP000279284">
    <property type="component" value="Chromosome"/>
</dbReference>
<protein>
    <submittedName>
        <fullName evidence="1">Uncharacterized protein</fullName>
    </submittedName>
</protein>
<dbReference type="STRING" id="493.BWD07_02730"/>
<dbReference type="KEGG" id="nci:NCTC10296_01821"/>
<dbReference type="AlphaFoldDB" id="A0A1X3CZZ0"/>
<keyword evidence="2" id="KW-1185">Reference proteome</keyword>
<evidence type="ECO:0000313" key="2">
    <source>
        <dbReference type="Proteomes" id="UP000279284"/>
    </source>
</evidence>
<dbReference type="EMBL" id="LR134313">
    <property type="protein sequence ID" value="VEF02494.1"/>
    <property type="molecule type" value="Genomic_DNA"/>
</dbReference>
<name>A0A1X3CZZ0_9NEIS</name>
<reference evidence="1 2" key="1">
    <citation type="submission" date="2018-12" db="EMBL/GenBank/DDBJ databases">
        <authorList>
            <consortium name="Pathogen Informatics"/>
        </authorList>
    </citation>
    <scope>NUCLEOTIDE SEQUENCE [LARGE SCALE GENOMIC DNA]</scope>
    <source>
        <strain evidence="1 2">NCTC10296</strain>
    </source>
</reference>
<organism evidence="1 2">
    <name type="scientific">Neisseria canis</name>
    <dbReference type="NCBI Taxonomy" id="493"/>
    <lineage>
        <taxon>Bacteria</taxon>
        <taxon>Pseudomonadati</taxon>
        <taxon>Pseudomonadota</taxon>
        <taxon>Betaproteobacteria</taxon>
        <taxon>Neisseriales</taxon>
        <taxon>Neisseriaceae</taxon>
        <taxon>Neisseria</taxon>
    </lineage>
</organism>
<sequence>MPRQFDTFQDLSVHYISDSYKSLLRVRGGEELPQQINRLENEWLQLIKEADTFMKECKNLFQRKYLFLSLKIVYQYNKSENMKHYDRKKFYLPYLSFCYRNKSLTQWKDVQPLLQQMQATVEETILHMWVFKGCKDFYLRARMLSSQIDNLTEYHNLNSHLLQSTSLEKSMLPKAMLMVPDENKLPGSGYWGV</sequence>
<evidence type="ECO:0000313" key="1">
    <source>
        <dbReference type="EMBL" id="VEF02494.1"/>
    </source>
</evidence>
<gene>
    <name evidence="1" type="ORF">NCTC10296_01821</name>
</gene>